<protein>
    <recommendedName>
        <fullName evidence="7">Ion transport domain-containing protein</fullName>
    </recommendedName>
</protein>
<dbReference type="PANTHER" id="PTHR13800:SF1">
    <property type="entry name" value="TRANSIENT RECEPTOR POTENTIAL CATION CHANNEL TRPM"/>
    <property type="match status" value="1"/>
</dbReference>
<feature type="transmembrane region" description="Helical" evidence="6">
    <location>
        <begin position="778"/>
        <end position="797"/>
    </location>
</feature>
<evidence type="ECO:0000256" key="1">
    <source>
        <dbReference type="ARBA" id="ARBA00004141"/>
    </source>
</evidence>
<feature type="compositionally biased region" description="Basic and acidic residues" evidence="5">
    <location>
        <begin position="16"/>
        <end position="26"/>
    </location>
</feature>
<dbReference type="InterPro" id="IPR005821">
    <property type="entry name" value="Ion_trans_dom"/>
</dbReference>
<evidence type="ECO:0000256" key="6">
    <source>
        <dbReference type="SAM" id="Phobius"/>
    </source>
</evidence>
<dbReference type="Pfam" id="PF00520">
    <property type="entry name" value="Ion_trans"/>
    <property type="match status" value="1"/>
</dbReference>
<feature type="transmembrane region" description="Helical" evidence="6">
    <location>
        <begin position="1252"/>
        <end position="1278"/>
    </location>
</feature>
<feature type="transmembrane region" description="Helical" evidence="6">
    <location>
        <begin position="893"/>
        <end position="915"/>
    </location>
</feature>
<feature type="domain" description="Ion transport" evidence="7">
    <location>
        <begin position="751"/>
        <end position="1005"/>
    </location>
</feature>
<feature type="transmembrane region" description="Helical" evidence="6">
    <location>
        <begin position="1033"/>
        <end position="1056"/>
    </location>
</feature>
<evidence type="ECO:0000313" key="9">
    <source>
        <dbReference type="Proteomes" id="UP000023152"/>
    </source>
</evidence>
<evidence type="ECO:0000259" key="7">
    <source>
        <dbReference type="Pfam" id="PF00520"/>
    </source>
</evidence>
<evidence type="ECO:0000256" key="5">
    <source>
        <dbReference type="SAM" id="MobiDB-lite"/>
    </source>
</evidence>
<keyword evidence="2 6" id="KW-0812">Transmembrane</keyword>
<keyword evidence="9" id="KW-1185">Reference proteome</keyword>
<gene>
    <name evidence="8" type="ORF">RFI_10438</name>
</gene>
<sequence>MQDLLNGVEDDEEEADANKKKKEEKSTPAVSSSTKADNAADKPSKTQAEKKRDSETALDGMLEELEQKGPKKGTANNLEGPALETKSDTQRINELDLSDIAYLENEIKTEAEAVPTQIAATEPIKTASFESDKKSNAIKIVDRSWAPVEVMTTGPMKNASVADTKEGQNTIDEAVITLLHPDFFNLERMARRELLRKHEPRIRNWPVNTIDEKIIRVADCISHIDRLPMVDMAVLDQFDEPDLAKEFYLRRIELEEVQEIPRKYFEQEQVREDSKTSRGTTIGDYFASETSDALGAIGGFSGKTFDALTSLSKSNYLKFFFFFGSQDRGEKGLVCAGCGLEIKFKKKNREKDCFMAYKCDKIDKTFLFHDFLCVKLRKMKEAIRFYVFRAEVTDSTMLDPESLRAAFIGIDVDANMQKNPRVKPQYFTTPRRGDHNYSSTEKEDEEEEDPEEKERLEREKEKARRRRSKHRSTVTLRSTITEDASAAEQKVTIRHEAFRRYRSHVTMILERIDDKRRVGDDETYSDRFEDLPKVVLYCDLNEFGVSLWEFVSDALKSKFREPLWRVLEFLALEMGTNKVLDLLKRHTHLMAKHTLEQFDRVAKATIEGSKYPIASSLRLAAFMNQRALDDLSNQEAFIDIGQSYENVAKKLLKEIESDHLFALLILIPTDIDLQSVMELALQYELINFLEEPRIVRVSNAIWSGGLDFLRPEVSFQESEMDLKTLYYKLWNFSGNFYFSPVGKFATSSTLYLLYLALFSFVTWMLTYDYTPEKTGPELVLWVASAGYVVNEILEFWVSPSEYFSSVSNYWDVFIAFNWMILFYLRFINHHTLIRDSNGNLDETQCRNQGTTKAYMLFWAIQSVLFWSRVVKILQISRGAGPLIRMVMNMLNDVANFGLISILFLVGIAFAVYYIIGKDLQSDESIRLGTLSSVTLYVFQTILGQQDWGSVNSLKDKTTREYVFDPNRSNLVLFIIFFFSVFGTILLINLLIAMMANTFESVKEKSNSQLNKQRIETTIELDHSRAVAPPPLNVFAGLFFACWIALEFVVWLLTFGYRQFNEDSVSPLNKEPYQYNESDEVVFMKGKEKIKGKVTVRRKCFDRIKGKKKLKNDGQQYATKTNNIEADITEEWDCIVVSSSKTVYHVFDNEIIKVNKPLFKRRSTKIPSLLEENQFCRYCRYNLTEDRMHIEYYLQLFDERGMHVDPVDKQYMRDLLASTDRFGLPTPHLCEMCPNCYRPFKVENNEPDTINRLLYIFEVVSYIAFKLVVWPTLLILLFLPANIARLVDFISSKFVAEVSEEKKQQMSSMFRTEGNNEYRGKVREASKEDEEVTEVVRRIDGNVQKLETALLGQKNKPGEAKEDPSMEISLERDEFDVRIDKMRAEMNRKFEEIADVLAVILRKQRQLAEKAQS</sequence>
<dbReference type="Gene3D" id="1.10.287.70">
    <property type="match status" value="1"/>
</dbReference>
<keyword evidence="3 6" id="KW-1133">Transmembrane helix</keyword>
<evidence type="ECO:0000256" key="3">
    <source>
        <dbReference type="ARBA" id="ARBA00022989"/>
    </source>
</evidence>
<dbReference type="OrthoDB" id="2373987at2759"/>
<dbReference type="Proteomes" id="UP000023152">
    <property type="component" value="Unassembled WGS sequence"/>
</dbReference>
<name>X6NL19_RETFI</name>
<dbReference type="GO" id="GO:0030001">
    <property type="term" value="P:metal ion transport"/>
    <property type="evidence" value="ECO:0007669"/>
    <property type="project" value="TreeGrafter"/>
</dbReference>
<keyword evidence="4 6" id="KW-0472">Membrane</keyword>
<comment type="subcellular location">
    <subcellularLocation>
        <location evidence="1">Membrane</location>
        <topology evidence="1">Multi-pass membrane protein</topology>
    </subcellularLocation>
</comment>
<feature type="transmembrane region" description="Helical" evidence="6">
    <location>
        <begin position="970"/>
        <end position="995"/>
    </location>
</feature>
<feature type="region of interest" description="Disordered" evidence="5">
    <location>
        <begin position="419"/>
        <end position="473"/>
    </location>
</feature>
<feature type="transmembrane region" description="Helical" evidence="6">
    <location>
        <begin position="809"/>
        <end position="827"/>
    </location>
</feature>
<organism evidence="8 9">
    <name type="scientific">Reticulomyxa filosa</name>
    <dbReference type="NCBI Taxonomy" id="46433"/>
    <lineage>
        <taxon>Eukaryota</taxon>
        <taxon>Sar</taxon>
        <taxon>Rhizaria</taxon>
        <taxon>Retaria</taxon>
        <taxon>Foraminifera</taxon>
        <taxon>Monothalamids</taxon>
        <taxon>Reticulomyxidae</taxon>
        <taxon>Reticulomyxa</taxon>
    </lineage>
</organism>
<feature type="compositionally biased region" description="Basic and acidic residues" evidence="5">
    <location>
        <begin position="452"/>
        <end position="462"/>
    </location>
</feature>
<dbReference type="EMBL" id="ASPP01007699">
    <property type="protein sequence ID" value="ETO26696.1"/>
    <property type="molecule type" value="Genomic_DNA"/>
</dbReference>
<feature type="transmembrane region" description="Helical" evidence="6">
    <location>
        <begin position="748"/>
        <end position="766"/>
    </location>
</feature>
<feature type="compositionally biased region" description="Acidic residues" evidence="5">
    <location>
        <begin position="442"/>
        <end position="451"/>
    </location>
</feature>
<accession>X6NL19</accession>
<dbReference type="PANTHER" id="PTHR13800">
    <property type="entry name" value="TRANSIENT RECEPTOR POTENTIAL CATION CHANNEL, SUBFAMILY M, MEMBER 6"/>
    <property type="match status" value="1"/>
</dbReference>
<evidence type="ECO:0000256" key="2">
    <source>
        <dbReference type="ARBA" id="ARBA00022692"/>
    </source>
</evidence>
<feature type="compositionally biased region" description="Basic residues" evidence="5">
    <location>
        <begin position="463"/>
        <end position="472"/>
    </location>
</feature>
<dbReference type="InterPro" id="IPR050927">
    <property type="entry name" value="TRPM"/>
</dbReference>
<dbReference type="GO" id="GO:0005886">
    <property type="term" value="C:plasma membrane"/>
    <property type="evidence" value="ECO:0007669"/>
    <property type="project" value="TreeGrafter"/>
</dbReference>
<evidence type="ECO:0000256" key="4">
    <source>
        <dbReference type="ARBA" id="ARBA00023136"/>
    </source>
</evidence>
<evidence type="ECO:0000313" key="8">
    <source>
        <dbReference type="EMBL" id="ETO26696.1"/>
    </source>
</evidence>
<feature type="compositionally biased region" description="Basic and acidic residues" evidence="5">
    <location>
        <begin position="38"/>
        <end position="55"/>
    </location>
</feature>
<proteinExistence type="predicted"/>
<feature type="region of interest" description="Disordered" evidence="5">
    <location>
        <begin position="1"/>
        <end position="89"/>
    </location>
</feature>
<dbReference type="GO" id="GO:0005261">
    <property type="term" value="F:monoatomic cation channel activity"/>
    <property type="evidence" value="ECO:0007669"/>
    <property type="project" value="TreeGrafter"/>
</dbReference>
<reference evidence="8 9" key="1">
    <citation type="journal article" date="2013" name="Curr. Biol.">
        <title>The Genome of the Foraminiferan Reticulomyxa filosa.</title>
        <authorList>
            <person name="Glockner G."/>
            <person name="Hulsmann N."/>
            <person name="Schleicher M."/>
            <person name="Noegel A.A."/>
            <person name="Eichinger L."/>
            <person name="Gallinger C."/>
            <person name="Pawlowski J."/>
            <person name="Sierra R."/>
            <person name="Euteneuer U."/>
            <person name="Pillet L."/>
            <person name="Moustafa A."/>
            <person name="Platzer M."/>
            <person name="Groth M."/>
            <person name="Szafranski K."/>
            <person name="Schliwa M."/>
        </authorList>
    </citation>
    <scope>NUCLEOTIDE SEQUENCE [LARGE SCALE GENOMIC DNA]</scope>
</reference>
<comment type="caution">
    <text evidence="8">The sequence shown here is derived from an EMBL/GenBank/DDBJ whole genome shotgun (WGS) entry which is preliminary data.</text>
</comment>